<organism evidence="1 2">
    <name type="scientific">Elysia marginata</name>
    <dbReference type="NCBI Taxonomy" id="1093978"/>
    <lineage>
        <taxon>Eukaryota</taxon>
        <taxon>Metazoa</taxon>
        <taxon>Spiralia</taxon>
        <taxon>Lophotrochozoa</taxon>
        <taxon>Mollusca</taxon>
        <taxon>Gastropoda</taxon>
        <taxon>Heterobranchia</taxon>
        <taxon>Euthyneura</taxon>
        <taxon>Panpulmonata</taxon>
        <taxon>Sacoglossa</taxon>
        <taxon>Placobranchoidea</taxon>
        <taxon>Plakobranchidae</taxon>
        <taxon>Elysia</taxon>
    </lineage>
</organism>
<evidence type="ECO:0000313" key="1">
    <source>
        <dbReference type="EMBL" id="GFS21710.1"/>
    </source>
</evidence>
<gene>
    <name evidence="1" type="ORF">ElyMa_005090300</name>
</gene>
<evidence type="ECO:0000313" key="2">
    <source>
        <dbReference type="Proteomes" id="UP000762676"/>
    </source>
</evidence>
<dbReference type="AlphaFoldDB" id="A0AAV4JIZ3"/>
<keyword evidence="2" id="KW-1185">Reference proteome</keyword>
<name>A0AAV4JIZ3_9GAST</name>
<reference evidence="1 2" key="1">
    <citation type="journal article" date="2021" name="Elife">
        <title>Chloroplast acquisition without the gene transfer in kleptoplastic sea slugs, Plakobranchus ocellatus.</title>
        <authorList>
            <person name="Maeda T."/>
            <person name="Takahashi S."/>
            <person name="Yoshida T."/>
            <person name="Shimamura S."/>
            <person name="Takaki Y."/>
            <person name="Nagai Y."/>
            <person name="Toyoda A."/>
            <person name="Suzuki Y."/>
            <person name="Arimoto A."/>
            <person name="Ishii H."/>
            <person name="Satoh N."/>
            <person name="Nishiyama T."/>
            <person name="Hasebe M."/>
            <person name="Maruyama T."/>
            <person name="Minagawa J."/>
            <person name="Obokata J."/>
            <person name="Shigenobu S."/>
        </authorList>
    </citation>
    <scope>NUCLEOTIDE SEQUENCE [LARGE SCALE GENOMIC DNA]</scope>
</reference>
<accession>A0AAV4JIZ3</accession>
<dbReference type="GO" id="GO:0003964">
    <property type="term" value="F:RNA-directed DNA polymerase activity"/>
    <property type="evidence" value="ECO:0007669"/>
    <property type="project" value="UniProtKB-KW"/>
</dbReference>
<protein>
    <submittedName>
        <fullName evidence="1">LINE-1 reverse transcriptase-like protein</fullName>
    </submittedName>
</protein>
<comment type="caution">
    <text evidence="1">The sequence shown here is derived from an EMBL/GenBank/DDBJ whole genome shotgun (WGS) entry which is preliminary data.</text>
</comment>
<keyword evidence="1" id="KW-0808">Transferase</keyword>
<keyword evidence="1" id="KW-0548">Nucleotidyltransferase</keyword>
<sequence length="92" mass="10849">MRKWRWIGHALRKPNNKITRQALQWNKQGNRGRGRLSQKWKILCRKRNQNNGKRMGSAWEACPEPEWVAFTCAWPIPCQGVKGIDDDDESFI</sequence>
<keyword evidence="1" id="KW-0695">RNA-directed DNA polymerase</keyword>
<proteinExistence type="predicted"/>
<dbReference type="Proteomes" id="UP000762676">
    <property type="component" value="Unassembled WGS sequence"/>
</dbReference>
<dbReference type="EMBL" id="BMAT01010174">
    <property type="protein sequence ID" value="GFS21710.1"/>
    <property type="molecule type" value="Genomic_DNA"/>
</dbReference>